<evidence type="ECO:0000313" key="2">
    <source>
        <dbReference type="EMBL" id="MDT0378710.1"/>
    </source>
</evidence>
<protein>
    <submittedName>
        <fullName evidence="2">Uncharacterized protein</fullName>
    </submittedName>
</protein>
<dbReference type="RefSeq" id="WP_311672562.1">
    <property type="nucleotide sequence ID" value="NZ_JAVREQ010000005.1"/>
</dbReference>
<organism evidence="2 3">
    <name type="scientific">Streptomyces hazeniae</name>
    <dbReference type="NCBI Taxonomy" id="3075538"/>
    <lineage>
        <taxon>Bacteria</taxon>
        <taxon>Bacillati</taxon>
        <taxon>Actinomycetota</taxon>
        <taxon>Actinomycetes</taxon>
        <taxon>Kitasatosporales</taxon>
        <taxon>Streptomycetaceae</taxon>
        <taxon>Streptomyces</taxon>
    </lineage>
</organism>
<comment type="caution">
    <text evidence="2">The sequence shown here is derived from an EMBL/GenBank/DDBJ whole genome shotgun (WGS) entry which is preliminary data.</text>
</comment>
<sequence>MDSDGQLELYDRLAARLKEAHTRVRTLQVPEGVRVALTRKLLVVTAASKHDPADAERRLARLMTDIDEGRFPAERGGVRDGRRRGETGAAGSDGPS</sequence>
<evidence type="ECO:0000256" key="1">
    <source>
        <dbReference type="SAM" id="MobiDB-lite"/>
    </source>
</evidence>
<keyword evidence="3" id="KW-1185">Reference proteome</keyword>
<name>A0ABU2NNZ6_9ACTN</name>
<accession>A0ABU2NNZ6</accession>
<dbReference type="EMBL" id="JAVREQ010000005">
    <property type="protein sequence ID" value="MDT0378710.1"/>
    <property type="molecule type" value="Genomic_DNA"/>
</dbReference>
<reference evidence="3" key="1">
    <citation type="submission" date="2023-07" db="EMBL/GenBank/DDBJ databases">
        <title>30 novel species of actinomycetes from the DSMZ collection.</title>
        <authorList>
            <person name="Nouioui I."/>
        </authorList>
    </citation>
    <scope>NUCLEOTIDE SEQUENCE [LARGE SCALE GENOMIC DNA]</scope>
    <source>
        <strain evidence="3">DSM 42041</strain>
    </source>
</reference>
<proteinExistence type="predicted"/>
<dbReference type="Proteomes" id="UP001183414">
    <property type="component" value="Unassembled WGS sequence"/>
</dbReference>
<feature type="compositionally biased region" description="Basic and acidic residues" evidence="1">
    <location>
        <begin position="70"/>
        <end position="86"/>
    </location>
</feature>
<feature type="region of interest" description="Disordered" evidence="1">
    <location>
        <begin position="70"/>
        <end position="96"/>
    </location>
</feature>
<gene>
    <name evidence="2" type="ORF">RM572_07955</name>
</gene>
<evidence type="ECO:0000313" key="3">
    <source>
        <dbReference type="Proteomes" id="UP001183414"/>
    </source>
</evidence>